<keyword evidence="1" id="KW-0472">Membrane</keyword>
<proteinExistence type="predicted"/>
<accession>A0A6G1G7M5</accession>
<evidence type="ECO:0000313" key="3">
    <source>
        <dbReference type="Proteomes" id="UP000504638"/>
    </source>
</evidence>
<dbReference type="GeneID" id="54415632"/>
<name>A0A6G1G7M5_9PEZI</name>
<evidence type="ECO:0000313" key="4">
    <source>
        <dbReference type="RefSeq" id="XP_033535567.1"/>
    </source>
</evidence>
<keyword evidence="1" id="KW-1133">Transmembrane helix</keyword>
<gene>
    <name evidence="2 4" type="ORF">P152DRAFT_298736</name>
</gene>
<sequence length="127" mass="14090">MRSLIMKPYIKAPIVMTGIPLYSLFLWLVDQLHLVLLSADICLPLHYFRAPIALCTRHLQNLASVLEGLTSAIEDAGHRPGSKYVRLPANFLVFAAPLGGNEEAEGLHGLARHDRKTCPCRWWAGSS</sequence>
<dbReference type="EMBL" id="ML975154">
    <property type="protein sequence ID" value="KAF1813936.1"/>
    <property type="molecule type" value="Genomic_DNA"/>
</dbReference>
<keyword evidence="3" id="KW-1185">Reference proteome</keyword>
<evidence type="ECO:0000256" key="1">
    <source>
        <dbReference type="SAM" id="Phobius"/>
    </source>
</evidence>
<reference evidence="4" key="2">
    <citation type="submission" date="2020-04" db="EMBL/GenBank/DDBJ databases">
        <authorList>
            <consortium name="NCBI Genome Project"/>
        </authorList>
    </citation>
    <scope>NUCLEOTIDE SEQUENCE</scope>
    <source>
        <strain evidence="4">CBS 781.70</strain>
    </source>
</reference>
<evidence type="ECO:0000313" key="2">
    <source>
        <dbReference type="EMBL" id="KAF1813936.1"/>
    </source>
</evidence>
<organism evidence="2">
    <name type="scientific">Eremomyces bilateralis CBS 781.70</name>
    <dbReference type="NCBI Taxonomy" id="1392243"/>
    <lineage>
        <taxon>Eukaryota</taxon>
        <taxon>Fungi</taxon>
        <taxon>Dikarya</taxon>
        <taxon>Ascomycota</taxon>
        <taxon>Pezizomycotina</taxon>
        <taxon>Dothideomycetes</taxon>
        <taxon>Dothideomycetes incertae sedis</taxon>
        <taxon>Eremomycetales</taxon>
        <taxon>Eremomycetaceae</taxon>
        <taxon>Eremomyces</taxon>
    </lineage>
</organism>
<dbReference type="RefSeq" id="XP_033535567.1">
    <property type="nucleotide sequence ID" value="XM_033675062.1"/>
</dbReference>
<dbReference type="AlphaFoldDB" id="A0A6G1G7M5"/>
<protein>
    <submittedName>
        <fullName evidence="2 4">Uncharacterized protein</fullName>
    </submittedName>
</protein>
<reference evidence="2 4" key="1">
    <citation type="submission" date="2020-01" db="EMBL/GenBank/DDBJ databases">
        <authorList>
            <consortium name="DOE Joint Genome Institute"/>
            <person name="Haridas S."/>
            <person name="Albert R."/>
            <person name="Binder M."/>
            <person name="Bloem J."/>
            <person name="Labutti K."/>
            <person name="Salamov A."/>
            <person name="Andreopoulos B."/>
            <person name="Baker S.E."/>
            <person name="Barry K."/>
            <person name="Bills G."/>
            <person name="Bluhm B.H."/>
            <person name="Cannon C."/>
            <person name="Castanera R."/>
            <person name="Culley D.E."/>
            <person name="Daum C."/>
            <person name="Ezra D."/>
            <person name="Gonzalez J.B."/>
            <person name="Henrissat B."/>
            <person name="Kuo A."/>
            <person name="Liang C."/>
            <person name="Lipzen A."/>
            <person name="Lutzoni F."/>
            <person name="Magnuson J."/>
            <person name="Mondo S."/>
            <person name="Nolan M."/>
            <person name="Ohm R."/>
            <person name="Pangilinan J."/>
            <person name="Park H.-J."/>
            <person name="Ramirez L."/>
            <person name="Alfaro M."/>
            <person name="Sun H."/>
            <person name="Tritt A."/>
            <person name="Yoshinaga Y."/>
            <person name="Zwiers L.-H."/>
            <person name="Turgeon B.G."/>
            <person name="Goodwin S.B."/>
            <person name="Spatafora J.W."/>
            <person name="Crous P.W."/>
            <person name="Grigoriev I.V."/>
        </authorList>
    </citation>
    <scope>NUCLEOTIDE SEQUENCE</scope>
    <source>
        <strain evidence="2 4">CBS 781.70</strain>
    </source>
</reference>
<keyword evidence="1" id="KW-0812">Transmembrane</keyword>
<dbReference type="Proteomes" id="UP000504638">
    <property type="component" value="Unplaced"/>
</dbReference>
<feature type="transmembrane region" description="Helical" evidence="1">
    <location>
        <begin position="12"/>
        <end position="29"/>
    </location>
</feature>
<reference evidence="4" key="3">
    <citation type="submission" date="2025-04" db="UniProtKB">
        <authorList>
            <consortium name="RefSeq"/>
        </authorList>
    </citation>
    <scope>IDENTIFICATION</scope>
    <source>
        <strain evidence="4">CBS 781.70</strain>
    </source>
</reference>